<evidence type="ECO:0000313" key="2">
    <source>
        <dbReference type="EMBL" id="SEW29371.1"/>
    </source>
</evidence>
<dbReference type="Proteomes" id="UP000199437">
    <property type="component" value="Unassembled WGS sequence"/>
</dbReference>
<evidence type="ECO:0000313" key="3">
    <source>
        <dbReference type="Proteomes" id="UP000199437"/>
    </source>
</evidence>
<dbReference type="GeneID" id="99987244"/>
<keyword evidence="1" id="KW-0732">Signal</keyword>
<dbReference type="AlphaFoldDB" id="A0A1I0QPI0"/>
<dbReference type="RefSeq" id="WP_090258950.1">
    <property type="nucleotide sequence ID" value="NZ_FOIR01000002.1"/>
</dbReference>
<dbReference type="STRING" id="1267423.SAMN05216290_2550"/>
<gene>
    <name evidence="2" type="ORF">SAMN05216290_2550</name>
</gene>
<feature type="signal peptide" evidence="1">
    <location>
        <begin position="1"/>
        <end position="18"/>
    </location>
</feature>
<feature type="chain" id="PRO_5011606045" evidence="1">
    <location>
        <begin position="19"/>
        <end position="218"/>
    </location>
</feature>
<proteinExistence type="predicted"/>
<dbReference type="EMBL" id="FOIR01000002">
    <property type="protein sequence ID" value="SEW29371.1"/>
    <property type="molecule type" value="Genomic_DNA"/>
</dbReference>
<reference evidence="3" key="1">
    <citation type="submission" date="2016-10" db="EMBL/GenBank/DDBJ databases">
        <authorList>
            <person name="Varghese N."/>
            <person name="Submissions S."/>
        </authorList>
    </citation>
    <scope>NUCLEOTIDE SEQUENCE [LARGE SCALE GENOMIC DNA]</scope>
    <source>
        <strain evidence="3">CGMCC 1.12402</strain>
    </source>
</reference>
<dbReference type="OrthoDB" id="680837at2"/>
<keyword evidence="3" id="KW-1185">Reference proteome</keyword>
<sequence>MKLLITLTLVLFTNLLLAQKTELSFTNSFEVNEEVYKDIKGTPYLFDDWKPGKIYSFLDTLVVPYQINYNGFTKAFEIKNGDRFINLDDSYYKELDLDNAQNPDYPYHFSKFGPKSLGGRWVQVIHEGPDFSIYLTFEAAINESQIQDVGKTLNVKSFTDRTQYYIYTEGKVEFLKMKKKELRDYFGKKLVDGIIKENKLDLDEYVDQVKLFALIEQN</sequence>
<protein>
    <submittedName>
        <fullName evidence="2">Uncharacterized protein</fullName>
    </submittedName>
</protein>
<organism evidence="2 3">
    <name type="scientific">Roseivirga pacifica</name>
    <dbReference type="NCBI Taxonomy" id="1267423"/>
    <lineage>
        <taxon>Bacteria</taxon>
        <taxon>Pseudomonadati</taxon>
        <taxon>Bacteroidota</taxon>
        <taxon>Cytophagia</taxon>
        <taxon>Cytophagales</taxon>
        <taxon>Roseivirgaceae</taxon>
        <taxon>Roseivirga</taxon>
    </lineage>
</organism>
<accession>A0A1I0QPI0</accession>
<evidence type="ECO:0000256" key="1">
    <source>
        <dbReference type="SAM" id="SignalP"/>
    </source>
</evidence>
<name>A0A1I0QPI0_9BACT</name>